<dbReference type="EMBL" id="JAYMYQ010000005">
    <property type="protein sequence ID" value="KAK7327972.1"/>
    <property type="molecule type" value="Genomic_DNA"/>
</dbReference>
<feature type="domain" description="KIB1-4 beta-propeller" evidence="1">
    <location>
        <begin position="55"/>
        <end position="337"/>
    </location>
</feature>
<dbReference type="PANTHER" id="PTHR44259:SF15">
    <property type="entry name" value="F-BOX PROTEIN KIB2-RELATED"/>
    <property type="match status" value="1"/>
</dbReference>
<dbReference type="AlphaFoldDB" id="A0AAN9L232"/>
<name>A0AAN9L232_CANGL</name>
<comment type="caution">
    <text evidence="2">The sequence shown here is derived from an EMBL/GenBank/DDBJ whole genome shotgun (WGS) entry which is preliminary data.</text>
</comment>
<evidence type="ECO:0000313" key="3">
    <source>
        <dbReference type="Proteomes" id="UP001367508"/>
    </source>
</evidence>
<organism evidence="2 3">
    <name type="scientific">Canavalia gladiata</name>
    <name type="common">Sword bean</name>
    <name type="synonym">Dolichos gladiatus</name>
    <dbReference type="NCBI Taxonomy" id="3824"/>
    <lineage>
        <taxon>Eukaryota</taxon>
        <taxon>Viridiplantae</taxon>
        <taxon>Streptophyta</taxon>
        <taxon>Embryophyta</taxon>
        <taxon>Tracheophyta</taxon>
        <taxon>Spermatophyta</taxon>
        <taxon>Magnoliopsida</taxon>
        <taxon>eudicotyledons</taxon>
        <taxon>Gunneridae</taxon>
        <taxon>Pentapetalae</taxon>
        <taxon>rosids</taxon>
        <taxon>fabids</taxon>
        <taxon>Fabales</taxon>
        <taxon>Fabaceae</taxon>
        <taxon>Papilionoideae</taxon>
        <taxon>50 kb inversion clade</taxon>
        <taxon>NPAAA clade</taxon>
        <taxon>indigoferoid/millettioid clade</taxon>
        <taxon>Phaseoleae</taxon>
        <taxon>Canavalia</taxon>
    </lineage>
</organism>
<accession>A0AAN9L232</accession>
<protein>
    <recommendedName>
        <fullName evidence="1">KIB1-4 beta-propeller domain-containing protein</fullName>
    </recommendedName>
</protein>
<gene>
    <name evidence="2" type="ORF">VNO77_22066</name>
</gene>
<sequence length="369" mass="42123">MAILSVPYAILPSIEDTHDDDIDNYMKLQKSVHRSILSVSEKKRCEWKNMFLGHPSSWCVGSSRDWLFLLDANGFPSLLNPSSAMSICLPNFPIEFIPSGSYFYYDPYVVRIFVSKAVLMHSPSPSQYTLVIIYGSSCKLAFCTEHGTWVQLHDAKRSYCDIVFLNNVLYALAEGGSVEAWEFRNNQRVPNKVFDVKPTMEIDKEERRQFPIDLFSTQMYLVISEGEFLLVKRYIGNFVTADGLVVYEGYSEDDGNEICPYRTKHFVVYKLDFTKINWEKKSSLHDQVLFLGANESTSLPAKAFSGCEANSIYFTDDRWQEMGLDYLYGGQDWGVFSLQDGSVKLLTPDENRLDPPPIWVVPTSQGFCS</sequence>
<keyword evidence="3" id="KW-1185">Reference proteome</keyword>
<dbReference type="InterPro" id="IPR005174">
    <property type="entry name" value="KIB1-4_b-propeller"/>
</dbReference>
<proteinExistence type="predicted"/>
<dbReference type="Proteomes" id="UP001367508">
    <property type="component" value="Unassembled WGS sequence"/>
</dbReference>
<dbReference type="Pfam" id="PF03478">
    <property type="entry name" value="Beta-prop_KIB1-4"/>
    <property type="match status" value="1"/>
</dbReference>
<reference evidence="2 3" key="1">
    <citation type="submission" date="2024-01" db="EMBL/GenBank/DDBJ databases">
        <title>The genomes of 5 underutilized Papilionoideae crops provide insights into root nodulation and disease resistanc.</title>
        <authorList>
            <person name="Jiang F."/>
        </authorList>
    </citation>
    <scope>NUCLEOTIDE SEQUENCE [LARGE SCALE GENOMIC DNA]</scope>
    <source>
        <strain evidence="2">LVBAO_FW01</strain>
        <tissue evidence="2">Leaves</tissue>
    </source>
</reference>
<evidence type="ECO:0000259" key="1">
    <source>
        <dbReference type="Pfam" id="PF03478"/>
    </source>
</evidence>
<dbReference type="PANTHER" id="PTHR44259">
    <property type="entry name" value="OS07G0183000 PROTEIN-RELATED"/>
    <property type="match status" value="1"/>
</dbReference>
<dbReference type="InterPro" id="IPR050942">
    <property type="entry name" value="F-box_BR-signaling"/>
</dbReference>
<evidence type="ECO:0000313" key="2">
    <source>
        <dbReference type="EMBL" id="KAK7327972.1"/>
    </source>
</evidence>